<feature type="transmembrane region" description="Helical" evidence="1">
    <location>
        <begin position="150"/>
        <end position="171"/>
    </location>
</feature>
<organism evidence="2 3">
    <name type="scientific">Candidatus Brevundimonas colombiensis</name>
    <dbReference type="NCBI Taxonomy" id="3121376"/>
    <lineage>
        <taxon>Bacteria</taxon>
        <taxon>Pseudomonadati</taxon>
        <taxon>Pseudomonadota</taxon>
        <taxon>Alphaproteobacteria</taxon>
        <taxon>Caulobacterales</taxon>
        <taxon>Caulobacteraceae</taxon>
        <taxon>Brevundimonas</taxon>
    </lineage>
</organism>
<dbReference type="Proteomes" id="UP001213664">
    <property type="component" value="Chromosome"/>
</dbReference>
<protein>
    <recommendedName>
        <fullName evidence="4">DUF418 domain-containing protein</fullName>
    </recommendedName>
</protein>
<accession>A0AAJ6BMX6</accession>
<feature type="transmembrane region" description="Helical" evidence="1">
    <location>
        <begin position="24"/>
        <end position="44"/>
    </location>
</feature>
<dbReference type="AlphaFoldDB" id="A0AAJ6BMX6"/>
<keyword evidence="1" id="KW-1133">Transmembrane helix</keyword>
<dbReference type="EMBL" id="CP119326">
    <property type="protein sequence ID" value="WEK41151.1"/>
    <property type="molecule type" value="Genomic_DNA"/>
</dbReference>
<feature type="transmembrane region" description="Helical" evidence="1">
    <location>
        <begin position="253"/>
        <end position="272"/>
    </location>
</feature>
<dbReference type="PANTHER" id="PTHR30590">
    <property type="entry name" value="INNER MEMBRANE PROTEIN"/>
    <property type="match status" value="1"/>
</dbReference>
<sequence>MLQPDTPAAPVVERIATLDLVRGLAVLGILAVNAGGFAATLSAYGGSGLWPFPDTGASAAAQWVVDAFFHQKFIALFSMLFGASLFLVGGERSDAQRGRRVRRRLAWLTVIALVHGLAIWWGDVLLLYAWSGLFVMLARSWRTVMLFRVGLVLFGLFSLVQIVGPLSLYFAPPDVQARIAAELTPTAAQIAQVRADIAEAAGSLAGAYRQNFSAWVELQLSSLMVFVFPTVGLMMIGLGLFKTGFLSGALSARLYRGVTAAGAAALAVVCGLT</sequence>
<dbReference type="PANTHER" id="PTHR30590:SF2">
    <property type="entry name" value="INNER MEMBRANE PROTEIN"/>
    <property type="match status" value="1"/>
</dbReference>
<proteinExistence type="predicted"/>
<keyword evidence="1" id="KW-0472">Membrane</keyword>
<name>A0AAJ6BMX6_9CAUL</name>
<feature type="transmembrane region" description="Helical" evidence="1">
    <location>
        <begin position="73"/>
        <end position="93"/>
    </location>
</feature>
<evidence type="ECO:0000313" key="3">
    <source>
        <dbReference type="Proteomes" id="UP001213664"/>
    </source>
</evidence>
<evidence type="ECO:0008006" key="4">
    <source>
        <dbReference type="Google" id="ProtNLM"/>
    </source>
</evidence>
<feature type="transmembrane region" description="Helical" evidence="1">
    <location>
        <begin position="105"/>
        <end position="130"/>
    </location>
</feature>
<dbReference type="InterPro" id="IPR052529">
    <property type="entry name" value="Bact_Transport_Assoc"/>
</dbReference>
<evidence type="ECO:0000256" key="1">
    <source>
        <dbReference type="SAM" id="Phobius"/>
    </source>
</evidence>
<reference evidence="2" key="1">
    <citation type="submission" date="2023-03" db="EMBL/GenBank/DDBJ databases">
        <title>Andean soil-derived lignocellulolytic bacterial consortium as a source of novel taxa and putative plastic-active enzymes.</title>
        <authorList>
            <person name="Diaz-Garcia L."/>
            <person name="Chuvochina M."/>
            <person name="Feuerriegel G."/>
            <person name="Bunk B."/>
            <person name="Sproer C."/>
            <person name="Streit W.R."/>
            <person name="Rodriguez L.M."/>
            <person name="Overmann J."/>
            <person name="Jimenez D.J."/>
        </authorList>
    </citation>
    <scope>NUCLEOTIDE SEQUENCE</scope>
    <source>
        <strain evidence="2">MAG 833</strain>
    </source>
</reference>
<feature type="transmembrane region" description="Helical" evidence="1">
    <location>
        <begin position="218"/>
        <end position="241"/>
    </location>
</feature>
<keyword evidence="1" id="KW-0812">Transmembrane</keyword>
<evidence type="ECO:0000313" key="2">
    <source>
        <dbReference type="EMBL" id="WEK41151.1"/>
    </source>
</evidence>
<gene>
    <name evidence="2" type="ORF">P0Y50_05970</name>
</gene>